<evidence type="ECO:0000313" key="7">
    <source>
        <dbReference type="EMBL" id="RUP47435.1"/>
    </source>
</evidence>
<dbReference type="PANTHER" id="PTHR13789:SF309">
    <property type="entry name" value="PUTATIVE (AFU_ORTHOLOGUE AFUA_6G14510)-RELATED"/>
    <property type="match status" value="1"/>
</dbReference>
<dbReference type="SUPFAM" id="SSF51905">
    <property type="entry name" value="FAD/NAD(P)-binding domain"/>
    <property type="match status" value="1"/>
</dbReference>
<dbReference type="AlphaFoldDB" id="A0A433D9C4"/>
<evidence type="ECO:0000256" key="4">
    <source>
        <dbReference type="ARBA" id="ARBA00023002"/>
    </source>
</evidence>
<dbReference type="PRINTS" id="PR00420">
    <property type="entry name" value="RNGMNOXGNASE"/>
</dbReference>
<comment type="similarity">
    <text evidence="1">Belongs to the paxM FAD-dependent monooxygenase family.</text>
</comment>
<dbReference type="Proteomes" id="UP000268093">
    <property type="component" value="Unassembled WGS sequence"/>
</dbReference>
<evidence type="ECO:0000313" key="8">
    <source>
        <dbReference type="Proteomes" id="UP000268093"/>
    </source>
</evidence>
<dbReference type="GO" id="GO:0071949">
    <property type="term" value="F:FAD binding"/>
    <property type="evidence" value="ECO:0007669"/>
    <property type="project" value="InterPro"/>
</dbReference>
<dbReference type="InterPro" id="IPR036188">
    <property type="entry name" value="FAD/NAD-bd_sf"/>
</dbReference>
<evidence type="ECO:0000259" key="6">
    <source>
        <dbReference type="Pfam" id="PF01494"/>
    </source>
</evidence>
<keyword evidence="2" id="KW-0285">Flavoprotein</keyword>
<feature type="domain" description="FAD-binding" evidence="6">
    <location>
        <begin position="15"/>
        <end position="366"/>
    </location>
</feature>
<dbReference type="Gene3D" id="3.50.50.60">
    <property type="entry name" value="FAD/NAD(P)-binding domain"/>
    <property type="match status" value="1"/>
</dbReference>
<sequence length="413" mass="45210">MPTATTNPTHPTPLKALIIGGGIAGPACALFLHRAGIHSTIYESHQFATNIGGALGLAPNGLRVLDSLGLADKILEKASVMEEMTMRNHYGMTLGAFPTGKRSRYGFPSVLVHRSSVHETLVQATKEAGITIEYGKKLLRVEETDEKVVVYFDDGTAVQGDILFGCDGIRSTVRDHVLAFSGHEKREPHYTGLVGVGGFIPSSLVPNIDPEAEPPVIMTHGPSGIFAYGYLHAKNEWIWWSTFEATEEQARGDIRSMPDDELLRKLFTKHGTWPSPIPELIKAETGPMVRLPIYDVDPLPVWHSGRVVLTGDAAHAVAPHSGQGVSLALEDAAVLGKCLRKAGTEVRAAFVEYENARKARVTMVVEEGRRRGQAKKEMGFIACWIRDIVMMVMAWWLTDSALDEWFGYTVDGI</sequence>
<protein>
    <recommendedName>
        <fullName evidence="6">FAD-binding domain-containing protein</fullName>
    </recommendedName>
</protein>
<evidence type="ECO:0000256" key="5">
    <source>
        <dbReference type="ARBA" id="ARBA00023033"/>
    </source>
</evidence>
<reference evidence="7 8" key="1">
    <citation type="journal article" date="2018" name="New Phytol.">
        <title>Phylogenomics of Endogonaceae and evolution of mycorrhizas within Mucoromycota.</title>
        <authorList>
            <person name="Chang Y."/>
            <person name="Desiro A."/>
            <person name="Na H."/>
            <person name="Sandor L."/>
            <person name="Lipzen A."/>
            <person name="Clum A."/>
            <person name="Barry K."/>
            <person name="Grigoriev I.V."/>
            <person name="Martin F.M."/>
            <person name="Stajich J.E."/>
            <person name="Smith M.E."/>
            <person name="Bonito G."/>
            <person name="Spatafora J.W."/>
        </authorList>
    </citation>
    <scope>NUCLEOTIDE SEQUENCE [LARGE SCALE GENOMIC DNA]</scope>
    <source>
        <strain evidence="7 8">GMNB39</strain>
    </source>
</reference>
<organism evidence="7 8">
    <name type="scientific">Jimgerdemannia flammicorona</name>
    <dbReference type="NCBI Taxonomy" id="994334"/>
    <lineage>
        <taxon>Eukaryota</taxon>
        <taxon>Fungi</taxon>
        <taxon>Fungi incertae sedis</taxon>
        <taxon>Mucoromycota</taxon>
        <taxon>Mucoromycotina</taxon>
        <taxon>Endogonomycetes</taxon>
        <taxon>Endogonales</taxon>
        <taxon>Endogonaceae</taxon>
        <taxon>Jimgerdemannia</taxon>
    </lineage>
</organism>
<dbReference type="OrthoDB" id="655030at2759"/>
<keyword evidence="3" id="KW-0274">FAD</keyword>
<dbReference type="InterPro" id="IPR050493">
    <property type="entry name" value="FAD-dep_Monooxygenase_BioMet"/>
</dbReference>
<keyword evidence="8" id="KW-1185">Reference proteome</keyword>
<accession>A0A433D9C4</accession>
<dbReference type="PANTHER" id="PTHR13789">
    <property type="entry name" value="MONOOXYGENASE"/>
    <property type="match status" value="1"/>
</dbReference>
<keyword evidence="5" id="KW-0503">Monooxygenase</keyword>
<dbReference type="EMBL" id="RBNI01004540">
    <property type="protein sequence ID" value="RUP47435.1"/>
    <property type="molecule type" value="Genomic_DNA"/>
</dbReference>
<gene>
    <name evidence="7" type="ORF">BC936DRAFT_145738</name>
</gene>
<keyword evidence="4" id="KW-0560">Oxidoreductase</keyword>
<comment type="caution">
    <text evidence="7">The sequence shown here is derived from an EMBL/GenBank/DDBJ whole genome shotgun (WGS) entry which is preliminary data.</text>
</comment>
<evidence type="ECO:0000256" key="2">
    <source>
        <dbReference type="ARBA" id="ARBA00022630"/>
    </source>
</evidence>
<proteinExistence type="inferred from homology"/>
<evidence type="ECO:0000256" key="1">
    <source>
        <dbReference type="ARBA" id="ARBA00007992"/>
    </source>
</evidence>
<dbReference type="InterPro" id="IPR002938">
    <property type="entry name" value="FAD-bd"/>
</dbReference>
<evidence type="ECO:0000256" key="3">
    <source>
        <dbReference type="ARBA" id="ARBA00022827"/>
    </source>
</evidence>
<dbReference type="GO" id="GO:0004497">
    <property type="term" value="F:monooxygenase activity"/>
    <property type="evidence" value="ECO:0007669"/>
    <property type="project" value="UniProtKB-KW"/>
</dbReference>
<dbReference type="Pfam" id="PF01494">
    <property type="entry name" value="FAD_binding_3"/>
    <property type="match status" value="1"/>
</dbReference>
<name>A0A433D9C4_9FUNG</name>